<evidence type="ECO:0000256" key="2">
    <source>
        <dbReference type="ARBA" id="ARBA00004584"/>
    </source>
</evidence>
<feature type="domain" description="Borealin N-terminal" evidence="12">
    <location>
        <begin position="35"/>
        <end position="87"/>
    </location>
</feature>
<sequence length="270" mass="30329">MPRKRTTRVKAVAQPPKGIVKIAEGMSENQRNDQLTIILRDFDSKVQNVLKDIEKKKRSMKADIMACFESDMAMVPQEIKNMTLKEFAMAGGEINAAVSWVRVHSRKLNRREEMERLKCKAAHTEEEVLDIINEENLEATDVVQETPMTKVKPMRGKSKNPPRSKFITPSHSIGRGAWGKTPLITPKFDPNLPSTPDNIRKMKPGERLMSLAGSPVEVEQQQHTAIRGRGIKKEIAAQMSDIVGVDITPNRVEKMLSLVAETINAANRKV</sequence>
<keyword evidence="8" id="KW-0131">Cell cycle</keyword>
<dbReference type="InterPro" id="IPR046466">
    <property type="entry name" value="Borealin_C"/>
</dbReference>
<evidence type="ECO:0000256" key="6">
    <source>
        <dbReference type="ARBA" id="ARBA00022776"/>
    </source>
</evidence>
<evidence type="ECO:0000313" key="14">
    <source>
        <dbReference type="EMBL" id="CAL1537782.1"/>
    </source>
</evidence>
<evidence type="ECO:0000256" key="7">
    <source>
        <dbReference type="ARBA" id="ARBA00023242"/>
    </source>
</evidence>
<dbReference type="InterPro" id="IPR018867">
    <property type="entry name" value="Cell_div_borealin"/>
</dbReference>
<dbReference type="InterPro" id="IPR018851">
    <property type="entry name" value="Borealin_N"/>
</dbReference>
<dbReference type="Proteomes" id="UP001497497">
    <property type="component" value="Unassembled WGS sequence"/>
</dbReference>
<dbReference type="PANTHER" id="PTHR16040:SF7">
    <property type="entry name" value="AUSTRALIN, ISOFORM A-RELATED"/>
    <property type="match status" value="1"/>
</dbReference>
<organism evidence="14 15">
    <name type="scientific">Lymnaea stagnalis</name>
    <name type="common">Great pond snail</name>
    <name type="synonym">Helix stagnalis</name>
    <dbReference type="NCBI Taxonomy" id="6523"/>
    <lineage>
        <taxon>Eukaryota</taxon>
        <taxon>Metazoa</taxon>
        <taxon>Spiralia</taxon>
        <taxon>Lophotrochozoa</taxon>
        <taxon>Mollusca</taxon>
        <taxon>Gastropoda</taxon>
        <taxon>Heterobranchia</taxon>
        <taxon>Euthyneura</taxon>
        <taxon>Panpulmonata</taxon>
        <taxon>Hygrophila</taxon>
        <taxon>Lymnaeoidea</taxon>
        <taxon>Lymnaeidae</taxon>
        <taxon>Lymnaea</taxon>
    </lineage>
</organism>
<evidence type="ECO:0000256" key="11">
    <source>
        <dbReference type="SAM" id="MobiDB-lite"/>
    </source>
</evidence>
<dbReference type="PANTHER" id="PTHR16040">
    <property type="entry name" value="AUSTRALIN, ISOFORM A-RELATED"/>
    <property type="match status" value="1"/>
</dbReference>
<dbReference type="Gene3D" id="6.10.250.1900">
    <property type="match status" value="1"/>
</dbReference>
<evidence type="ECO:0000256" key="3">
    <source>
        <dbReference type="ARBA" id="ARBA00009914"/>
    </source>
</evidence>
<evidence type="ECO:0000313" key="15">
    <source>
        <dbReference type="Proteomes" id="UP001497497"/>
    </source>
</evidence>
<comment type="caution">
    <text evidence="14">The sequence shown here is derived from an EMBL/GenBank/DDBJ whole genome shotgun (WGS) entry which is preliminary data.</text>
</comment>
<dbReference type="GO" id="GO:0000775">
    <property type="term" value="C:chromosome, centromeric region"/>
    <property type="evidence" value="ECO:0007669"/>
    <property type="project" value="UniProtKB-SubCell"/>
</dbReference>
<evidence type="ECO:0000259" key="12">
    <source>
        <dbReference type="Pfam" id="PF10444"/>
    </source>
</evidence>
<evidence type="ECO:0000256" key="10">
    <source>
        <dbReference type="SAM" id="Coils"/>
    </source>
</evidence>
<keyword evidence="9" id="KW-0137">Centromere</keyword>
<evidence type="ECO:0000259" key="13">
    <source>
        <dbReference type="Pfam" id="PF10512"/>
    </source>
</evidence>
<comment type="subcellular location">
    <subcellularLocation>
        <location evidence="2">Chromosome</location>
        <location evidence="2">Centromere</location>
    </subcellularLocation>
    <subcellularLocation>
        <location evidence="1">Nucleus</location>
    </subcellularLocation>
</comment>
<evidence type="ECO:0000256" key="4">
    <source>
        <dbReference type="ARBA" id="ARBA00022454"/>
    </source>
</evidence>
<name>A0AAV2HUI4_LYMST</name>
<feature type="region of interest" description="Disordered" evidence="11">
    <location>
        <begin position="149"/>
        <end position="172"/>
    </location>
</feature>
<comment type="similarity">
    <text evidence="3">Belongs to the borealin family.</text>
</comment>
<protein>
    <recommendedName>
        <fullName evidence="16">Borealin N-terminal domain-containing protein</fullName>
    </recommendedName>
</protein>
<dbReference type="AlphaFoldDB" id="A0AAV2HUI4"/>
<keyword evidence="5" id="KW-0132">Cell division</keyword>
<dbReference type="EMBL" id="CAXITT010000275">
    <property type="protein sequence ID" value="CAL1537782.1"/>
    <property type="molecule type" value="Genomic_DNA"/>
</dbReference>
<gene>
    <name evidence="14" type="ORF">GSLYS_00011684001</name>
</gene>
<dbReference type="GO" id="GO:0005634">
    <property type="term" value="C:nucleus"/>
    <property type="evidence" value="ECO:0007669"/>
    <property type="project" value="UniProtKB-SubCell"/>
</dbReference>
<keyword evidence="10" id="KW-0175">Coiled coil</keyword>
<feature type="coiled-coil region" evidence="10">
    <location>
        <begin position="107"/>
        <end position="134"/>
    </location>
</feature>
<dbReference type="GO" id="GO:0000070">
    <property type="term" value="P:mitotic sister chromatid segregation"/>
    <property type="evidence" value="ECO:0007669"/>
    <property type="project" value="TreeGrafter"/>
</dbReference>
<evidence type="ECO:0008006" key="16">
    <source>
        <dbReference type="Google" id="ProtNLM"/>
    </source>
</evidence>
<reference evidence="14 15" key="1">
    <citation type="submission" date="2024-04" db="EMBL/GenBank/DDBJ databases">
        <authorList>
            <consortium name="Genoscope - CEA"/>
            <person name="William W."/>
        </authorList>
    </citation>
    <scope>NUCLEOTIDE SEQUENCE [LARGE SCALE GENOMIC DNA]</scope>
</reference>
<keyword evidence="15" id="KW-1185">Reference proteome</keyword>
<feature type="compositionally biased region" description="Basic residues" evidence="11">
    <location>
        <begin position="152"/>
        <end position="162"/>
    </location>
</feature>
<keyword evidence="7" id="KW-0539">Nucleus</keyword>
<accession>A0AAV2HUI4</accession>
<dbReference type="Pfam" id="PF10444">
    <property type="entry name" value="Nbl1_Borealin_N"/>
    <property type="match status" value="1"/>
</dbReference>
<evidence type="ECO:0000256" key="1">
    <source>
        <dbReference type="ARBA" id="ARBA00004123"/>
    </source>
</evidence>
<proteinExistence type="inferred from homology"/>
<keyword evidence="4" id="KW-0158">Chromosome</keyword>
<keyword evidence="6" id="KW-0498">Mitosis</keyword>
<feature type="domain" description="Borealin C-terminal" evidence="13">
    <location>
        <begin position="163"/>
        <end position="222"/>
    </location>
</feature>
<dbReference type="GO" id="GO:0051233">
    <property type="term" value="C:spindle midzone"/>
    <property type="evidence" value="ECO:0007669"/>
    <property type="project" value="TreeGrafter"/>
</dbReference>
<evidence type="ECO:0000256" key="5">
    <source>
        <dbReference type="ARBA" id="ARBA00022618"/>
    </source>
</evidence>
<dbReference type="GO" id="GO:0051301">
    <property type="term" value="P:cell division"/>
    <property type="evidence" value="ECO:0007669"/>
    <property type="project" value="UniProtKB-KW"/>
</dbReference>
<dbReference type="GO" id="GO:0032133">
    <property type="term" value="C:chromosome passenger complex"/>
    <property type="evidence" value="ECO:0007669"/>
    <property type="project" value="TreeGrafter"/>
</dbReference>
<dbReference type="Pfam" id="PF10512">
    <property type="entry name" value="Borealin"/>
    <property type="match status" value="1"/>
</dbReference>
<evidence type="ECO:0000256" key="8">
    <source>
        <dbReference type="ARBA" id="ARBA00023306"/>
    </source>
</evidence>
<evidence type="ECO:0000256" key="9">
    <source>
        <dbReference type="ARBA" id="ARBA00023328"/>
    </source>
</evidence>